<dbReference type="GO" id="GO:0016787">
    <property type="term" value="F:hydrolase activity"/>
    <property type="evidence" value="ECO:0007669"/>
    <property type="project" value="UniProtKB-KW"/>
</dbReference>
<evidence type="ECO:0000256" key="1">
    <source>
        <dbReference type="ARBA" id="ARBA00022801"/>
    </source>
</evidence>
<feature type="transmembrane region" description="Helical" evidence="4">
    <location>
        <begin position="832"/>
        <end position="851"/>
    </location>
</feature>
<evidence type="ECO:0000256" key="4">
    <source>
        <dbReference type="SAM" id="Phobius"/>
    </source>
</evidence>
<feature type="transmembrane region" description="Helical" evidence="4">
    <location>
        <begin position="863"/>
        <end position="884"/>
    </location>
</feature>
<dbReference type="Proteomes" id="UP000199345">
    <property type="component" value="Unassembled WGS sequence"/>
</dbReference>
<organism evidence="6 7">
    <name type="scientific">Nitrosomonas marina</name>
    <dbReference type="NCBI Taxonomy" id="917"/>
    <lineage>
        <taxon>Bacteria</taxon>
        <taxon>Pseudomonadati</taxon>
        <taxon>Pseudomonadota</taxon>
        <taxon>Betaproteobacteria</taxon>
        <taxon>Nitrosomonadales</taxon>
        <taxon>Nitrosomonadaceae</taxon>
        <taxon>Nitrosomonas</taxon>
    </lineage>
</organism>
<sequence length="902" mass="101806">MTPESSQKQNSLTEIKKLIQNQICPDEIHQVKSHVDILKKNLEFYWACKLLNLARDKQHTLREQQEKAPVKEWWQNEAAQDEVWIIQQLALCTYKNEGLPPRKRLNQATIFLEEIGLRSPENVNAETLGLGGAVYKRKWQKFGQLEDLYESLSFYRAAFERNRQQDMGYGGANAAFILDLLANRANSIARRNGTSSSEAQHLQRQAKDLRQQMAEQIPAWLTETSDTTGENQFWPKVTLAEVHYGLQEYEKAGDWLTKADAIHADNWKKQTLFAQFLHIGRLQGLATPKESDHFSDWHPAWQTLALIVGEEYARRAILSGWSKVGLALSGGGFRASFFHLGVMARLAEIDALRGVEALSTVSGGSILGAHYYLEVQNCLQTKQDNEITREDYIEIVRRVQEKFLEGVQTNIKMQTFAGLRDNLNVFFGKNYSRSHRLGEFYESELYQKVADSHANGTPRTMPELLVKPKGESGSNSFKPKFSNWLRQAKVPVMVINSTSLNSGHNWQFTARTMGEPPSSISGEIDNNERYRQIHYEDAPTKDLQNYRLGHAVAASACVPGLFEPLTIAGLYDERTLRLVDGGVHDNQGIAGLLDEGCTRILCSDACGQMGDVTNPSDAPPSVLMRASSILQDRVREAQHQDLRCRLDSRALDGLFFVHTRKELEAAPLDWINCQDPQSPTDTRESLTSYGIDRELQEKIAGIRTDLDAFTEVEAYALMASGYQITKREFELLQAQHRKDGNPGTWGGYDIDANGTDWPFRPLEPLLAMKPGANAQRNDLSLQLHVARKIFFKTWDVSLTYKILTSLALLLVLTGLLGLIWSVRNDVVSTITWGGLLIAIILFGATLFMPMLQWLKPSGQAKSWLIKFAIAGLGCILANIHLYLVDRWFLARGKLDRLLKLKP</sequence>
<dbReference type="Pfam" id="PF01734">
    <property type="entry name" value="Patatin"/>
    <property type="match status" value="1"/>
</dbReference>
<dbReference type="SUPFAM" id="SSF52151">
    <property type="entry name" value="FabD/lysophospholipase-like"/>
    <property type="match status" value="1"/>
</dbReference>
<dbReference type="InterPro" id="IPR050301">
    <property type="entry name" value="NTE"/>
</dbReference>
<keyword evidence="4" id="KW-1133">Transmembrane helix</keyword>
<dbReference type="PANTHER" id="PTHR14226:SF78">
    <property type="entry name" value="SLR0060 PROTEIN"/>
    <property type="match status" value="1"/>
</dbReference>
<dbReference type="OrthoDB" id="9813090at2"/>
<accession>A0A1I0F599</accession>
<keyword evidence="1" id="KW-0378">Hydrolase</keyword>
<evidence type="ECO:0000256" key="3">
    <source>
        <dbReference type="ARBA" id="ARBA00023098"/>
    </source>
</evidence>
<reference evidence="7" key="1">
    <citation type="submission" date="2016-10" db="EMBL/GenBank/DDBJ databases">
        <authorList>
            <person name="Varghese N."/>
            <person name="Submissions S."/>
        </authorList>
    </citation>
    <scope>NUCLEOTIDE SEQUENCE [LARGE SCALE GENOMIC DNA]</scope>
    <source>
        <strain evidence="7">Nm71</strain>
    </source>
</reference>
<keyword evidence="4" id="KW-0472">Membrane</keyword>
<dbReference type="GO" id="GO:0016042">
    <property type="term" value="P:lipid catabolic process"/>
    <property type="evidence" value="ECO:0007669"/>
    <property type="project" value="UniProtKB-KW"/>
</dbReference>
<dbReference type="EMBL" id="FOIA01000033">
    <property type="protein sequence ID" value="SET52596.1"/>
    <property type="molecule type" value="Genomic_DNA"/>
</dbReference>
<dbReference type="RefSeq" id="WP_143058821.1">
    <property type="nucleotide sequence ID" value="NZ_FOIA01000033.1"/>
</dbReference>
<gene>
    <name evidence="6" type="ORF">SAMN05216326_13316</name>
</gene>
<keyword evidence="4" id="KW-0812">Transmembrane</keyword>
<dbReference type="Pfam" id="PF20308">
    <property type="entry name" value="TPR-S"/>
    <property type="match status" value="1"/>
</dbReference>
<evidence type="ECO:0000256" key="2">
    <source>
        <dbReference type="ARBA" id="ARBA00022963"/>
    </source>
</evidence>
<dbReference type="InterPro" id="IPR002641">
    <property type="entry name" value="PNPLA_dom"/>
</dbReference>
<protein>
    <submittedName>
        <fullName evidence="6">Patatin-like phospholipase</fullName>
    </submittedName>
</protein>
<dbReference type="PANTHER" id="PTHR14226">
    <property type="entry name" value="NEUROPATHY TARGET ESTERASE/SWISS CHEESE D.MELANOGASTER"/>
    <property type="match status" value="1"/>
</dbReference>
<evidence type="ECO:0000259" key="5">
    <source>
        <dbReference type="Pfam" id="PF01734"/>
    </source>
</evidence>
<evidence type="ECO:0000313" key="7">
    <source>
        <dbReference type="Proteomes" id="UP000199345"/>
    </source>
</evidence>
<name>A0A1I0F599_9PROT</name>
<evidence type="ECO:0000313" key="6">
    <source>
        <dbReference type="EMBL" id="SET52596.1"/>
    </source>
</evidence>
<keyword evidence="7" id="KW-1185">Reference proteome</keyword>
<keyword evidence="3" id="KW-0443">Lipid metabolism</keyword>
<dbReference type="InterPro" id="IPR016035">
    <property type="entry name" value="Acyl_Trfase/lysoPLipase"/>
</dbReference>
<dbReference type="Gene3D" id="3.40.1090.10">
    <property type="entry name" value="Cytosolic phospholipase A2 catalytic domain"/>
    <property type="match status" value="1"/>
</dbReference>
<feature type="transmembrane region" description="Helical" evidence="4">
    <location>
        <begin position="798"/>
        <end position="820"/>
    </location>
</feature>
<dbReference type="InterPro" id="IPR046880">
    <property type="entry name" value="TPR-S"/>
</dbReference>
<proteinExistence type="predicted"/>
<feature type="domain" description="PNPLA" evidence="5">
    <location>
        <begin position="326"/>
        <end position="589"/>
    </location>
</feature>
<keyword evidence="2" id="KW-0442">Lipid degradation</keyword>
<dbReference type="AlphaFoldDB" id="A0A1I0F599"/>